<feature type="domain" description="PPM-type phosphatase" evidence="2">
    <location>
        <begin position="7"/>
        <end position="274"/>
    </location>
</feature>
<evidence type="ECO:0000313" key="4">
    <source>
        <dbReference type="Proteomes" id="UP000316855"/>
    </source>
</evidence>
<keyword evidence="4" id="KW-1185">Reference proteome</keyword>
<dbReference type="CDD" id="cd00143">
    <property type="entry name" value="PP2Cc"/>
    <property type="match status" value="1"/>
</dbReference>
<dbReference type="EC" id="3.1.3.16" evidence="3"/>
<reference evidence="3 4" key="1">
    <citation type="submission" date="2019-02" db="EMBL/GenBank/DDBJ databases">
        <title>Deep-cultivation of Planctomycetes and their phenomic and genomic characterization uncovers novel biology.</title>
        <authorList>
            <person name="Wiegand S."/>
            <person name="Jogler M."/>
            <person name="Boedeker C."/>
            <person name="Pinto D."/>
            <person name="Vollmers J."/>
            <person name="Rivas-Marin E."/>
            <person name="Kohn T."/>
            <person name="Peeters S.H."/>
            <person name="Heuer A."/>
            <person name="Rast P."/>
            <person name="Oberbeckmann S."/>
            <person name="Bunk B."/>
            <person name="Jeske O."/>
            <person name="Meyerdierks A."/>
            <person name="Storesund J.E."/>
            <person name="Kallscheuer N."/>
            <person name="Luecker S."/>
            <person name="Lage O.M."/>
            <person name="Pohl T."/>
            <person name="Merkel B.J."/>
            <person name="Hornburger P."/>
            <person name="Mueller R.-W."/>
            <person name="Bruemmer F."/>
            <person name="Labrenz M."/>
            <person name="Spormann A.M."/>
            <person name="Op den Camp H."/>
            <person name="Overmann J."/>
            <person name="Amann R."/>
            <person name="Jetten M.S.M."/>
            <person name="Mascher T."/>
            <person name="Medema M.H."/>
            <person name="Devos D.P."/>
            <person name="Kaster A.-K."/>
            <person name="Ovreas L."/>
            <person name="Rohde M."/>
            <person name="Galperin M.Y."/>
            <person name="Jogler C."/>
        </authorList>
    </citation>
    <scope>NUCLEOTIDE SEQUENCE [LARGE SCALE GENOMIC DNA]</scope>
    <source>
        <strain evidence="3 4">Pan161</strain>
    </source>
</reference>
<dbReference type="AlphaFoldDB" id="A0A517VB80"/>
<dbReference type="KEGG" id="gax:Pan161_18890"/>
<dbReference type="GO" id="GO:0004722">
    <property type="term" value="F:protein serine/threonine phosphatase activity"/>
    <property type="evidence" value="ECO:0007669"/>
    <property type="project" value="UniProtKB-EC"/>
</dbReference>
<dbReference type="Proteomes" id="UP000316855">
    <property type="component" value="Chromosome"/>
</dbReference>
<proteinExistence type="predicted"/>
<evidence type="ECO:0000256" key="1">
    <source>
        <dbReference type="SAM" id="MobiDB-lite"/>
    </source>
</evidence>
<feature type="region of interest" description="Disordered" evidence="1">
    <location>
        <begin position="289"/>
        <end position="324"/>
    </location>
</feature>
<dbReference type="SMART" id="SM00332">
    <property type="entry name" value="PP2Cc"/>
    <property type="match status" value="1"/>
</dbReference>
<dbReference type="RefSeq" id="WP_197995790.1">
    <property type="nucleotide sequence ID" value="NZ_CP036343.1"/>
</dbReference>
<dbReference type="Pfam" id="PF13672">
    <property type="entry name" value="PP2C_2"/>
    <property type="match status" value="1"/>
</dbReference>
<dbReference type="InterPro" id="IPR015655">
    <property type="entry name" value="PP2C"/>
</dbReference>
<organism evidence="3 4">
    <name type="scientific">Gimesia algae</name>
    <dbReference type="NCBI Taxonomy" id="2527971"/>
    <lineage>
        <taxon>Bacteria</taxon>
        <taxon>Pseudomonadati</taxon>
        <taxon>Planctomycetota</taxon>
        <taxon>Planctomycetia</taxon>
        <taxon>Planctomycetales</taxon>
        <taxon>Planctomycetaceae</taxon>
        <taxon>Gimesia</taxon>
    </lineage>
</organism>
<keyword evidence="3" id="KW-0378">Hydrolase</keyword>
<sequence length="324" mass="36226">MTGKMDCYGLSRSGARHAVNQDQFLIADLEKSMRIHSSSLSLDHNSRLYGSSQAKLLMVADGVGQSNSGDLASRLVTDCISRYLLNEMEWFLRCNEDTDAELYREFLTAFELCQERLEHDIQDHPERSGMETTLTLAYLTWPQLYLVHAGHSRCYLYRNSQLHQLTRDHSFAERLITSGALDVDDVPEIWQELLVNSIGGNEDSALNPEIVKTEIRVGDTLLLCTDGLTRELPDLIIAEILGKDLMADETCIRLVNQAIAQGGTDNITAVVARFLDLGDQDVSLTVSLDADTGTPEHSVDSTDKDNSQKPETNHDRVKQQDQVL</sequence>
<dbReference type="EMBL" id="CP036343">
    <property type="protein sequence ID" value="QDT90239.1"/>
    <property type="molecule type" value="Genomic_DNA"/>
</dbReference>
<dbReference type="SMART" id="SM00331">
    <property type="entry name" value="PP2C_SIG"/>
    <property type="match status" value="1"/>
</dbReference>
<feature type="compositionally biased region" description="Basic and acidic residues" evidence="1">
    <location>
        <begin position="297"/>
        <end position="324"/>
    </location>
</feature>
<protein>
    <submittedName>
        <fullName evidence="3">Serine/threonine phosphatase stp</fullName>
        <ecNumber evidence="3">3.1.3.16</ecNumber>
    </submittedName>
</protein>
<dbReference type="PROSITE" id="PS51746">
    <property type="entry name" value="PPM_2"/>
    <property type="match status" value="1"/>
</dbReference>
<dbReference type="PANTHER" id="PTHR47992">
    <property type="entry name" value="PROTEIN PHOSPHATASE"/>
    <property type="match status" value="1"/>
</dbReference>
<gene>
    <name evidence="3" type="primary">stp_1</name>
    <name evidence="3" type="ORF">Pan161_18890</name>
</gene>
<name>A0A517VB80_9PLAN</name>
<evidence type="ECO:0000313" key="3">
    <source>
        <dbReference type="EMBL" id="QDT90239.1"/>
    </source>
</evidence>
<dbReference type="InterPro" id="IPR036457">
    <property type="entry name" value="PPM-type-like_dom_sf"/>
</dbReference>
<dbReference type="SUPFAM" id="SSF81606">
    <property type="entry name" value="PP2C-like"/>
    <property type="match status" value="1"/>
</dbReference>
<accession>A0A517VB80</accession>
<dbReference type="InterPro" id="IPR001932">
    <property type="entry name" value="PPM-type_phosphatase-like_dom"/>
</dbReference>
<dbReference type="Gene3D" id="3.60.40.10">
    <property type="entry name" value="PPM-type phosphatase domain"/>
    <property type="match status" value="1"/>
</dbReference>
<evidence type="ECO:0000259" key="2">
    <source>
        <dbReference type="PROSITE" id="PS51746"/>
    </source>
</evidence>